<dbReference type="RefSeq" id="WP_202238168.1">
    <property type="nucleotide sequence ID" value="NZ_AP018365.1"/>
</dbReference>
<reference evidence="5 6" key="3">
    <citation type="journal article" date="2011" name="Nat. Chem. Biol.">
        <title>Reveromycin A biosynthesis uses RevG and RevJ for stereospecific spiroacetal formation.</title>
        <authorList>
            <person name="Takahashi S."/>
            <person name="Toyoda A."/>
            <person name="Sekiyama Y."/>
            <person name="Takagi H."/>
            <person name="Nogawa T."/>
            <person name="Uramoto M."/>
            <person name="Suzuki R."/>
            <person name="Koshino H."/>
            <person name="Kumano T."/>
            <person name="Panthee S."/>
            <person name="Dairi T."/>
            <person name="Ishikawa J."/>
            <person name="Ikeda H."/>
            <person name="Sakaki Y."/>
            <person name="Osada H."/>
        </authorList>
    </citation>
    <scope>NUCLEOTIDE SEQUENCE [LARGE SCALE GENOMIC DNA]</scope>
    <source>
        <strain evidence="5 6">SN-593</strain>
    </source>
</reference>
<feature type="domain" description="GFO/IDH/MocA-like oxidoreductase" evidence="4">
    <location>
        <begin position="132"/>
        <end position="254"/>
    </location>
</feature>
<dbReference type="GO" id="GO:0005737">
    <property type="term" value="C:cytoplasm"/>
    <property type="evidence" value="ECO:0007669"/>
    <property type="project" value="TreeGrafter"/>
</dbReference>
<dbReference type="Proteomes" id="UP000595703">
    <property type="component" value="Chromosome"/>
</dbReference>
<reference evidence="5 6" key="4">
    <citation type="journal article" date="2020" name="Sci. Rep.">
        <title>beta-carboline chemical signals induce reveromycin production through a LuxR family regulator in Streptomyces sp. SN-593.</title>
        <authorList>
            <person name="Panthee S."/>
            <person name="Kito N."/>
            <person name="Hayashi T."/>
            <person name="Shimizu T."/>
            <person name="Ishikawa J."/>
            <person name="Hamamoto H."/>
            <person name="Osada H."/>
            <person name="Takahashi S."/>
        </authorList>
    </citation>
    <scope>NUCLEOTIDE SEQUENCE [LARGE SCALE GENOMIC DNA]</scope>
    <source>
        <strain evidence="5 6">SN-593</strain>
    </source>
</reference>
<reference evidence="5 6" key="1">
    <citation type="journal article" date="2010" name="J. Bacteriol.">
        <title>Biochemical characterization of a novel indole prenyltransferase from Streptomyces sp. SN-593.</title>
        <authorList>
            <person name="Takahashi S."/>
            <person name="Takagi H."/>
            <person name="Toyoda A."/>
            <person name="Uramoto M."/>
            <person name="Nogawa T."/>
            <person name="Ueki M."/>
            <person name="Sakaki Y."/>
            <person name="Osada H."/>
        </authorList>
    </citation>
    <scope>NUCLEOTIDE SEQUENCE [LARGE SCALE GENOMIC DNA]</scope>
    <source>
        <strain evidence="5 6">SN-593</strain>
    </source>
</reference>
<keyword evidence="6" id="KW-1185">Reference proteome</keyword>
<dbReference type="KEGG" id="arev:RVR_9979"/>
<evidence type="ECO:0000259" key="4">
    <source>
        <dbReference type="Pfam" id="PF22725"/>
    </source>
</evidence>
<dbReference type="GO" id="GO:0006740">
    <property type="term" value="P:NADPH regeneration"/>
    <property type="evidence" value="ECO:0007669"/>
    <property type="project" value="TreeGrafter"/>
</dbReference>
<dbReference type="Pfam" id="PF01408">
    <property type="entry name" value="GFO_IDH_MocA"/>
    <property type="match status" value="1"/>
</dbReference>
<feature type="domain" description="Gfo/Idh/MocA-like oxidoreductase N-terminal" evidence="3">
    <location>
        <begin position="2"/>
        <end position="117"/>
    </location>
</feature>
<dbReference type="GO" id="GO:0016491">
    <property type="term" value="F:oxidoreductase activity"/>
    <property type="evidence" value="ECO:0007669"/>
    <property type="project" value="UniProtKB-KW"/>
</dbReference>
<dbReference type="PANTHER" id="PTHR42840:SF3">
    <property type="entry name" value="BINDING ROSSMANN FOLD OXIDOREDUCTASE, PUTATIVE (AFU_ORTHOLOGUE AFUA_2G10240)-RELATED"/>
    <property type="match status" value="1"/>
</dbReference>
<dbReference type="AlphaFoldDB" id="A0A7U3V0E7"/>
<dbReference type="SUPFAM" id="SSF55347">
    <property type="entry name" value="Glyceraldehyde-3-phosphate dehydrogenase-like, C-terminal domain"/>
    <property type="match status" value="1"/>
</dbReference>
<gene>
    <name evidence="5" type="ORF">RVR_9979</name>
</gene>
<evidence type="ECO:0000256" key="1">
    <source>
        <dbReference type="ARBA" id="ARBA00010928"/>
    </source>
</evidence>
<sequence length="357" mass="37469">MIGVGLIGSGFIGDTYADALQDVRNATLVAACSRDLARAAALAAKWAPPHARAYDDAAALCADPDVDLVVVAVPNEAHLDAVRAAAAAGKGVVCTKPLARTGAEAAAVLNVVRAAGVWHGYAESSVFSPNIAKAHDMVAAGAIGDLLTMRAREAHSGPHAPHFWDTRTAGGGALLDMGCHTVESARHFFGKDNPIVEVFAWGATLAHAERTTGEDTAIALLKFAGGQLATVESSWIEKGGMQLRHELVGSAGRLVTDTSATPVWGFIERPAGYLVEKADADTGWVYPVPEEARAYGFSQQMRHFVDCFARGEAPRETFEDGVVVNHVLDACYASMRSGTWEKVPHPAALAPKAQAPA</sequence>
<evidence type="ECO:0000313" key="5">
    <source>
        <dbReference type="EMBL" id="BBB02213.1"/>
    </source>
</evidence>
<evidence type="ECO:0000313" key="6">
    <source>
        <dbReference type="Proteomes" id="UP000595703"/>
    </source>
</evidence>
<dbReference type="InterPro" id="IPR036291">
    <property type="entry name" value="NAD(P)-bd_dom_sf"/>
</dbReference>
<dbReference type="PANTHER" id="PTHR42840">
    <property type="entry name" value="NAD(P)-BINDING ROSSMANN-FOLD SUPERFAMILY PROTEIN-RELATED"/>
    <property type="match status" value="1"/>
</dbReference>
<evidence type="ECO:0000256" key="2">
    <source>
        <dbReference type="ARBA" id="ARBA00023002"/>
    </source>
</evidence>
<dbReference type="InterPro" id="IPR000683">
    <property type="entry name" value="Gfo/Idh/MocA-like_OxRdtase_N"/>
</dbReference>
<dbReference type="InterPro" id="IPR055170">
    <property type="entry name" value="GFO_IDH_MocA-like_dom"/>
</dbReference>
<reference evidence="5 6" key="2">
    <citation type="journal article" date="2011" name="J. Antibiot.">
        <title>Furaquinocins I and J: novel polyketide isoprenoid hybrid compounds from Streptomyces reveromyceticus SN-593.</title>
        <authorList>
            <person name="Panthee S."/>
            <person name="Takahashi S."/>
            <person name="Takagi H."/>
            <person name="Nogawa T."/>
            <person name="Oowada E."/>
            <person name="Uramoto M."/>
            <person name="Osada H."/>
        </authorList>
    </citation>
    <scope>NUCLEOTIDE SEQUENCE [LARGE SCALE GENOMIC DNA]</scope>
    <source>
        <strain evidence="5 6">SN-593</strain>
    </source>
</reference>
<dbReference type="Gene3D" id="3.30.360.10">
    <property type="entry name" value="Dihydrodipicolinate Reductase, domain 2"/>
    <property type="match status" value="1"/>
</dbReference>
<proteinExistence type="inferred from homology"/>
<dbReference type="Pfam" id="PF22725">
    <property type="entry name" value="GFO_IDH_MocA_C3"/>
    <property type="match status" value="1"/>
</dbReference>
<name>A0A7U3V0E7_9ACTN</name>
<dbReference type="EMBL" id="AP018365">
    <property type="protein sequence ID" value="BBB02213.1"/>
    <property type="molecule type" value="Genomic_DNA"/>
</dbReference>
<accession>A0A7U3V0E7</accession>
<evidence type="ECO:0000259" key="3">
    <source>
        <dbReference type="Pfam" id="PF01408"/>
    </source>
</evidence>
<protein>
    <submittedName>
        <fullName evidence="5">Putative oxidoreductase</fullName>
    </submittedName>
</protein>
<keyword evidence="2" id="KW-0560">Oxidoreductase</keyword>
<organism evidence="5 6">
    <name type="scientific">Actinacidiphila reveromycinica</name>
    <dbReference type="NCBI Taxonomy" id="659352"/>
    <lineage>
        <taxon>Bacteria</taxon>
        <taxon>Bacillati</taxon>
        <taxon>Actinomycetota</taxon>
        <taxon>Actinomycetes</taxon>
        <taxon>Kitasatosporales</taxon>
        <taxon>Streptomycetaceae</taxon>
        <taxon>Actinacidiphila</taxon>
    </lineage>
</organism>
<dbReference type="GO" id="GO:0000166">
    <property type="term" value="F:nucleotide binding"/>
    <property type="evidence" value="ECO:0007669"/>
    <property type="project" value="InterPro"/>
</dbReference>
<dbReference type="Gene3D" id="3.40.50.720">
    <property type="entry name" value="NAD(P)-binding Rossmann-like Domain"/>
    <property type="match status" value="1"/>
</dbReference>
<comment type="similarity">
    <text evidence="1">Belongs to the Gfo/Idh/MocA family.</text>
</comment>
<dbReference type="SUPFAM" id="SSF51735">
    <property type="entry name" value="NAD(P)-binding Rossmann-fold domains"/>
    <property type="match status" value="1"/>
</dbReference>